<gene>
    <name evidence="2" type="ORF">OSB04_020093</name>
</gene>
<feature type="transmembrane region" description="Helical" evidence="1">
    <location>
        <begin position="21"/>
        <end position="41"/>
    </location>
</feature>
<sequence length="129" mass="14848">MLLMLPKLRRIKRLKWVSCKGTICATSVVIGNLALLIQSISEKDTKGIIVHSLSIMLYILTHLRTFIGTKASKFMLVSILLMVGYPLWLHLHMKNHSHYDERAFVSRYIRKVWNWAASNGFLHAVAQLM</sequence>
<keyword evidence="1" id="KW-0472">Membrane</keyword>
<comment type="caution">
    <text evidence="2">The sequence shown here is derived from an EMBL/GenBank/DDBJ whole genome shotgun (WGS) entry which is preliminary data.</text>
</comment>
<feature type="transmembrane region" description="Helical" evidence="1">
    <location>
        <begin position="47"/>
        <end position="67"/>
    </location>
</feature>
<dbReference type="EMBL" id="JARYMX010000005">
    <property type="protein sequence ID" value="KAJ9547550.1"/>
    <property type="molecule type" value="Genomic_DNA"/>
</dbReference>
<dbReference type="AlphaFoldDB" id="A0AA38WCY7"/>
<accession>A0AA38WCY7</accession>
<dbReference type="Proteomes" id="UP001172457">
    <property type="component" value="Chromosome 5"/>
</dbReference>
<reference evidence="2" key="1">
    <citation type="submission" date="2023-03" db="EMBL/GenBank/DDBJ databases">
        <title>Chromosome-scale reference genome and RAD-based genetic map of yellow starthistle (Centaurea solstitialis) reveal putative structural variation and QTLs associated with invader traits.</title>
        <authorList>
            <person name="Reatini B."/>
            <person name="Cang F.A."/>
            <person name="Jiang Q."/>
            <person name="Mckibben M.T.W."/>
            <person name="Barker M.S."/>
            <person name="Rieseberg L.H."/>
            <person name="Dlugosch K.M."/>
        </authorList>
    </citation>
    <scope>NUCLEOTIDE SEQUENCE</scope>
    <source>
        <strain evidence="2">CAN-66</strain>
        <tissue evidence="2">Leaf</tissue>
    </source>
</reference>
<keyword evidence="3" id="KW-1185">Reference proteome</keyword>
<evidence type="ECO:0000313" key="3">
    <source>
        <dbReference type="Proteomes" id="UP001172457"/>
    </source>
</evidence>
<keyword evidence="1" id="KW-0812">Transmembrane</keyword>
<keyword evidence="1" id="KW-1133">Transmembrane helix</keyword>
<evidence type="ECO:0000256" key="1">
    <source>
        <dbReference type="SAM" id="Phobius"/>
    </source>
</evidence>
<organism evidence="2 3">
    <name type="scientific">Centaurea solstitialis</name>
    <name type="common">yellow star-thistle</name>
    <dbReference type="NCBI Taxonomy" id="347529"/>
    <lineage>
        <taxon>Eukaryota</taxon>
        <taxon>Viridiplantae</taxon>
        <taxon>Streptophyta</taxon>
        <taxon>Embryophyta</taxon>
        <taxon>Tracheophyta</taxon>
        <taxon>Spermatophyta</taxon>
        <taxon>Magnoliopsida</taxon>
        <taxon>eudicotyledons</taxon>
        <taxon>Gunneridae</taxon>
        <taxon>Pentapetalae</taxon>
        <taxon>asterids</taxon>
        <taxon>campanulids</taxon>
        <taxon>Asterales</taxon>
        <taxon>Asteraceae</taxon>
        <taxon>Carduoideae</taxon>
        <taxon>Cardueae</taxon>
        <taxon>Centaureinae</taxon>
        <taxon>Centaurea</taxon>
    </lineage>
</organism>
<proteinExistence type="predicted"/>
<evidence type="ECO:0000313" key="2">
    <source>
        <dbReference type="EMBL" id="KAJ9547550.1"/>
    </source>
</evidence>
<name>A0AA38WCY7_9ASTR</name>
<protein>
    <submittedName>
        <fullName evidence="2">Uncharacterized protein</fullName>
    </submittedName>
</protein>
<feature type="transmembrane region" description="Helical" evidence="1">
    <location>
        <begin position="74"/>
        <end position="91"/>
    </location>
</feature>